<dbReference type="EC" id="3.5.1.88" evidence="6"/>
<keyword evidence="5 6" id="KW-0408">Iron</keyword>
<comment type="cofactor">
    <cofactor evidence="6">
        <name>Fe(2+)</name>
        <dbReference type="ChEBI" id="CHEBI:29033"/>
    </cofactor>
    <text evidence="6">Binds 1 Fe(2+) ion.</text>
</comment>
<protein>
    <recommendedName>
        <fullName evidence="6">Peptide deformylase</fullName>
        <shortName evidence="6">PDF</shortName>
        <ecNumber evidence="6">3.5.1.88</ecNumber>
    </recommendedName>
    <alternativeName>
        <fullName evidence="6">Polypeptide deformylase</fullName>
    </alternativeName>
</protein>
<dbReference type="SUPFAM" id="SSF56420">
    <property type="entry name" value="Peptide deformylase"/>
    <property type="match status" value="1"/>
</dbReference>
<organism evidence="7 8">
    <name type="scientific">Zwartia hollandica</name>
    <dbReference type="NCBI Taxonomy" id="324606"/>
    <lineage>
        <taxon>Bacteria</taxon>
        <taxon>Pseudomonadati</taxon>
        <taxon>Pseudomonadota</taxon>
        <taxon>Betaproteobacteria</taxon>
        <taxon>Burkholderiales</taxon>
        <taxon>Alcaligenaceae</taxon>
        <taxon>Zwartia</taxon>
    </lineage>
</organism>
<dbReference type="PANTHER" id="PTHR10458:SF22">
    <property type="entry name" value="PEPTIDE DEFORMYLASE"/>
    <property type="match status" value="1"/>
</dbReference>
<gene>
    <name evidence="6 7" type="primary">def</name>
    <name evidence="7" type="ORF">KZZ10_04140</name>
</gene>
<dbReference type="NCBIfam" id="NF001159">
    <property type="entry name" value="PRK00150.1-3"/>
    <property type="match status" value="1"/>
</dbReference>
<keyword evidence="4 6" id="KW-0648">Protein biosynthesis</keyword>
<evidence type="ECO:0000256" key="6">
    <source>
        <dbReference type="HAMAP-Rule" id="MF_00163"/>
    </source>
</evidence>
<dbReference type="InterPro" id="IPR023635">
    <property type="entry name" value="Peptide_deformylase"/>
</dbReference>
<feature type="binding site" evidence="6">
    <location>
        <position position="138"/>
    </location>
    <ligand>
        <name>Fe cation</name>
        <dbReference type="ChEBI" id="CHEBI:24875"/>
    </ligand>
</feature>
<dbReference type="Gene3D" id="3.90.45.10">
    <property type="entry name" value="Peptide deformylase"/>
    <property type="match status" value="1"/>
</dbReference>
<feature type="binding site" evidence="6">
    <location>
        <position position="134"/>
    </location>
    <ligand>
        <name>Fe cation</name>
        <dbReference type="ChEBI" id="CHEBI:24875"/>
    </ligand>
</feature>
<dbReference type="PANTHER" id="PTHR10458">
    <property type="entry name" value="PEPTIDE DEFORMYLASE"/>
    <property type="match status" value="1"/>
</dbReference>
<dbReference type="PRINTS" id="PR01576">
    <property type="entry name" value="PDEFORMYLASE"/>
</dbReference>
<comment type="catalytic activity">
    <reaction evidence="6">
        <text>N-terminal N-formyl-L-methionyl-[peptide] + H2O = N-terminal L-methionyl-[peptide] + formate</text>
        <dbReference type="Rhea" id="RHEA:24420"/>
        <dbReference type="Rhea" id="RHEA-COMP:10639"/>
        <dbReference type="Rhea" id="RHEA-COMP:10640"/>
        <dbReference type="ChEBI" id="CHEBI:15377"/>
        <dbReference type="ChEBI" id="CHEBI:15740"/>
        <dbReference type="ChEBI" id="CHEBI:49298"/>
        <dbReference type="ChEBI" id="CHEBI:64731"/>
        <dbReference type="EC" id="3.5.1.88"/>
    </reaction>
</comment>
<keyword evidence="2 6" id="KW-0479">Metal-binding</keyword>
<keyword evidence="3 6" id="KW-0378">Hydrolase</keyword>
<dbReference type="AlphaFoldDB" id="A0A953N8W3"/>
<dbReference type="CDD" id="cd00487">
    <property type="entry name" value="Pep_deformylase"/>
    <property type="match status" value="1"/>
</dbReference>
<evidence type="ECO:0000256" key="2">
    <source>
        <dbReference type="ARBA" id="ARBA00022723"/>
    </source>
</evidence>
<dbReference type="Pfam" id="PF01327">
    <property type="entry name" value="Pep_deformylase"/>
    <property type="match status" value="1"/>
</dbReference>
<evidence type="ECO:0000313" key="7">
    <source>
        <dbReference type="EMBL" id="MBZ1349827.1"/>
    </source>
</evidence>
<dbReference type="FunFam" id="3.90.45.10:FF:000001">
    <property type="entry name" value="Peptide deformylase"/>
    <property type="match status" value="1"/>
</dbReference>
<feature type="active site" evidence="6">
    <location>
        <position position="135"/>
    </location>
</feature>
<evidence type="ECO:0000256" key="3">
    <source>
        <dbReference type="ARBA" id="ARBA00022801"/>
    </source>
</evidence>
<proteinExistence type="inferred from homology"/>
<feature type="binding site" evidence="6">
    <location>
        <position position="92"/>
    </location>
    <ligand>
        <name>Fe cation</name>
        <dbReference type="ChEBI" id="CHEBI:24875"/>
    </ligand>
</feature>
<dbReference type="GO" id="GO:0006412">
    <property type="term" value="P:translation"/>
    <property type="evidence" value="ECO:0007669"/>
    <property type="project" value="UniProtKB-UniRule"/>
</dbReference>
<dbReference type="EMBL" id="JAHXRI010000006">
    <property type="protein sequence ID" value="MBZ1349827.1"/>
    <property type="molecule type" value="Genomic_DNA"/>
</dbReference>
<comment type="function">
    <text evidence="6">Removes the formyl group from the N-terminal Met of newly synthesized proteins. Requires at least a dipeptide for an efficient rate of reaction. N-terminal L-methionine is a prerequisite for activity but the enzyme has broad specificity at other positions.</text>
</comment>
<dbReference type="NCBIfam" id="TIGR00079">
    <property type="entry name" value="pept_deformyl"/>
    <property type="match status" value="1"/>
</dbReference>
<dbReference type="HAMAP" id="MF_00163">
    <property type="entry name" value="Pep_deformylase"/>
    <property type="match status" value="1"/>
</dbReference>
<dbReference type="PIRSF" id="PIRSF004749">
    <property type="entry name" value="Pep_def"/>
    <property type="match status" value="1"/>
</dbReference>
<evidence type="ECO:0000256" key="5">
    <source>
        <dbReference type="ARBA" id="ARBA00023004"/>
    </source>
</evidence>
<evidence type="ECO:0000313" key="8">
    <source>
        <dbReference type="Proteomes" id="UP000739565"/>
    </source>
</evidence>
<dbReference type="GO" id="GO:0046872">
    <property type="term" value="F:metal ion binding"/>
    <property type="evidence" value="ECO:0007669"/>
    <property type="project" value="UniProtKB-KW"/>
</dbReference>
<sequence length="170" mass="19462">MALLTILHYPDKRLHKVAKPVLAVDDRIRKLAEDMAQTMYEAPGVGLAATQVDVHERVVVIDVSEEKNDLRVLINPEIIFHSEDQNTYEEGCLSVPGVYDEVDRPARVRVRALNLEGKSYEFEADGLLAVCVQHEIDHLNGKVFVQHLSMLKQTRLKARLRKEQRELERV</sequence>
<comment type="similarity">
    <text evidence="1 6">Belongs to the polypeptide deformylase family.</text>
</comment>
<evidence type="ECO:0000256" key="4">
    <source>
        <dbReference type="ARBA" id="ARBA00022917"/>
    </source>
</evidence>
<accession>A0A953N8W3</accession>
<evidence type="ECO:0000256" key="1">
    <source>
        <dbReference type="ARBA" id="ARBA00010759"/>
    </source>
</evidence>
<dbReference type="GO" id="GO:0042586">
    <property type="term" value="F:peptide deformylase activity"/>
    <property type="evidence" value="ECO:0007669"/>
    <property type="project" value="UniProtKB-UniRule"/>
</dbReference>
<keyword evidence="8" id="KW-1185">Reference proteome</keyword>
<reference evidence="7" key="1">
    <citation type="submission" date="2021-07" db="EMBL/GenBank/DDBJ databases">
        <title>New genus and species of the family Alcaligenaceae.</title>
        <authorList>
            <person name="Hahn M.W."/>
        </authorList>
    </citation>
    <scope>NUCLEOTIDE SEQUENCE</scope>
    <source>
        <strain evidence="7">LF4-65</strain>
    </source>
</reference>
<dbReference type="RefSeq" id="WP_259660243.1">
    <property type="nucleotide sequence ID" value="NZ_JAHXRI010000006.1"/>
</dbReference>
<dbReference type="InterPro" id="IPR036821">
    <property type="entry name" value="Peptide_deformylase_sf"/>
</dbReference>
<comment type="caution">
    <text evidence="7">The sequence shown here is derived from an EMBL/GenBank/DDBJ whole genome shotgun (WGS) entry which is preliminary data.</text>
</comment>
<dbReference type="Proteomes" id="UP000739565">
    <property type="component" value="Unassembled WGS sequence"/>
</dbReference>
<name>A0A953N8W3_9BURK</name>